<feature type="transmembrane region" description="Helical" evidence="7">
    <location>
        <begin position="459"/>
        <end position="482"/>
    </location>
</feature>
<dbReference type="PANTHER" id="PTHR43806">
    <property type="entry name" value="PEPTIDASE S8"/>
    <property type="match status" value="1"/>
</dbReference>
<sequence length="495" mass="49201">MPVTRRTLGRLFVGLITVCCVVPLTAGGMSAAAPAGQSAGYVKYYTVAASYQGAPENLTEIAVRLLGSGERSAEIYNLNSGRIQADRAGLTDPAVLHPGWLLVLPWDAAGEGVQIGQLPGVTVPRPPTVTGGPNSSSPGPSASASGGPPSGGKAPVGCAGATASSKQSGWAQERMAPDQAWEKTRGNGVMVAVVDSGVDARVPQLSGRVAVGADITTGSGRGDTDCIGSGTAMAGIIAGTGGSGSGPSGMAPDATILPIRVVTSGTEARSAAQATAIEVAVSAGASVVAVGSFVSLRDPAVVEAMTNALSHDVVLVVAAPTEPVSMPSPTGGSAGALVRVGGVGPDGQFAAAYLESTVDVVAPGLNVASIGLDKGSPVMNSGSQYAVAFVAGQAALVRAANPDLTAAQVRSRIEKTADRMGPAAPDKRYGWGMINPTSAVVTMVAGEQRSADAPAGGGGWIRTATIAAVVLILVAALIVLVLRSRRRAVDDDLDD</sequence>
<comment type="caution">
    <text evidence="5">Lacks conserved residue(s) required for the propagation of feature annotation.</text>
</comment>
<accession>A0ABV8KUB2</accession>
<feature type="compositionally biased region" description="Low complexity" evidence="6">
    <location>
        <begin position="119"/>
        <end position="157"/>
    </location>
</feature>
<organism evidence="10 11">
    <name type="scientific">Micromonospora zhanjiangensis</name>
    <dbReference type="NCBI Taxonomy" id="1522057"/>
    <lineage>
        <taxon>Bacteria</taxon>
        <taxon>Bacillati</taxon>
        <taxon>Actinomycetota</taxon>
        <taxon>Actinomycetes</taxon>
        <taxon>Micromonosporales</taxon>
        <taxon>Micromonosporaceae</taxon>
        <taxon>Micromonospora</taxon>
    </lineage>
</organism>
<dbReference type="InterPro" id="IPR050131">
    <property type="entry name" value="Peptidase_S8_subtilisin-like"/>
</dbReference>
<gene>
    <name evidence="10" type="ORF">ACFOX0_26455</name>
</gene>
<dbReference type="Pfam" id="PF00082">
    <property type="entry name" value="Peptidase_S8"/>
    <property type="match status" value="1"/>
</dbReference>
<dbReference type="RefSeq" id="WP_377550824.1">
    <property type="nucleotide sequence ID" value="NZ_JBHSBN010000024.1"/>
</dbReference>
<evidence type="ECO:0000256" key="2">
    <source>
        <dbReference type="ARBA" id="ARBA00022670"/>
    </source>
</evidence>
<dbReference type="SUPFAM" id="SSF52743">
    <property type="entry name" value="Subtilisin-like"/>
    <property type="match status" value="1"/>
</dbReference>
<evidence type="ECO:0000313" key="10">
    <source>
        <dbReference type="EMBL" id="MFC4109460.1"/>
    </source>
</evidence>
<keyword evidence="7" id="KW-1133">Transmembrane helix</keyword>
<keyword evidence="2" id="KW-0645">Protease</keyword>
<evidence type="ECO:0000313" key="11">
    <source>
        <dbReference type="Proteomes" id="UP001595868"/>
    </source>
</evidence>
<keyword evidence="4" id="KW-0720">Serine protease</keyword>
<evidence type="ECO:0000256" key="6">
    <source>
        <dbReference type="SAM" id="MobiDB-lite"/>
    </source>
</evidence>
<comment type="caution">
    <text evidence="10">The sequence shown here is derived from an EMBL/GenBank/DDBJ whole genome shotgun (WGS) entry which is preliminary data.</text>
</comment>
<name>A0ABV8KUB2_9ACTN</name>
<keyword evidence="3" id="KW-0378">Hydrolase</keyword>
<dbReference type="Proteomes" id="UP001595868">
    <property type="component" value="Unassembled WGS sequence"/>
</dbReference>
<dbReference type="PRINTS" id="PR00723">
    <property type="entry name" value="SUBTILISIN"/>
</dbReference>
<comment type="similarity">
    <text evidence="1 5">Belongs to the peptidase S8 family.</text>
</comment>
<keyword evidence="8" id="KW-0732">Signal</keyword>
<evidence type="ECO:0000256" key="5">
    <source>
        <dbReference type="PROSITE-ProRule" id="PRU01240"/>
    </source>
</evidence>
<feature type="chain" id="PRO_5045573613" evidence="8">
    <location>
        <begin position="27"/>
        <end position="495"/>
    </location>
</feature>
<evidence type="ECO:0000256" key="4">
    <source>
        <dbReference type="ARBA" id="ARBA00022825"/>
    </source>
</evidence>
<dbReference type="PANTHER" id="PTHR43806:SF11">
    <property type="entry name" value="CEREVISIN-RELATED"/>
    <property type="match status" value="1"/>
</dbReference>
<dbReference type="EMBL" id="JBHSBN010000024">
    <property type="protein sequence ID" value="MFC4109460.1"/>
    <property type="molecule type" value="Genomic_DNA"/>
</dbReference>
<evidence type="ECO:0000256" key="7">
    <source>
        <dbReference type="SAM" id="Phobius"/>
    </source>
</evidence>
<keyword evidence="7" id="KW-0812">Transmembrane</keyword>
<dbReference type="PROSITE" id="PS51892">
    <property type="entry name" value="SUBTILASE"/>
    <property type="match status" value="1"/>
</dbReference>
<feature type="domain" description="Peptidase S8/S53" evidence="9">
    <location>
        <begin position="186"/>
        <end position="432"/>
    </location>
</feature>
<evidence type="ECO:0000259" key="9">
    <source>
        <dbReference type="Pfam" id="PF00082"/>
    </source>
</evidence>
<keyword evidence="11" id="KW-1185">Reference proteome</keyword>
<protein>
    <submittedName>
        <fullName evidence="10">S8 family serine peptidase</fullName>
    </submittedName>
</protein>
<proteinExistence type="inferred from homology"/>
<reference evidence="11" key="1">
    <citation type="journal article" date="2019" name="Int. J. Syst. Evol. Microbiol.">
        <title>The Global Catalogue of Microorganisms (GCM) 10K type strain sequencing project: providing services to taxonomists for standard genome sequencing and annotation.</title>
        <authorList>
            <consortium name="The Broad Institute Genomics Platform"/>
            <consortium name="The Broad Institute Genome Sequencing Center for Infectious Disease"/>
            <person name="Wu L."/>
            <person name="Ma J."/>
        </authorList>
    </citation>
    <scope>NUCLEOTIDE SEQUENCE [LARGE SCALE GENOMIC DNA]</scope>
    <source>
        <strain evidence="11">2902at01</strain>
    </source>
</reference>
<evidence type="ECO:0000256" key="3">
    <source>
        <dbReference type="ARBA" id="ARBA00022801"/>
    </source>
</evidence>
<dbReference type="InterPro" id="IPR000209">
    <property type="entry name" value="Peptidase_S8/S53_dom"/>
</dbReference>
<feature type="signal peptide" evidence="8">
    <location>
        <begin position="1"/>
        <end position="26"/>
    </location>
</feature>
<dbReference type="InterPro" id="IPR015500">
    <property type="entry name" value="Peptidase_S8_subtilisin-rel"/>
</dbReference>
<feature type="region of interest" description="Disordered" evidence="6">
    <location>
        <begin position="117"/>
        <end position="183"/>
    </location>
</feature>
<dbReference type="InterPro" id="IPR036852">
    <property type="entry name" value="Peptidase_S8/S53_dom_sf"/>
</dbReference>
<keyword evidence="7" id="KW-0472">Membrane</keyword>
<evidence type="ECO:0000256" key="8">
    <source>
        <dbReference type="SAM" id="SignalP"/>
    </source>
</evidence>
<dbReference type="Gene3D" id="3.40.50.200">
    <property type="entry name" value="Peptidase S8/S53 domain"/>
    <property type="match status" value="1"/>
</dbReference>
<evidence type="ECO:0000256" key="1">
    <source>
        <dbReference type="ARBA" id="ARBA00011073"/>
    </source>
</evidence>